<evidence type="ECO:0000313" key="6">
    <source>
        <dbReference type="Proteomes" id="UP000624325"/>
    </source>
</evidence>
<reference evidence="5 6" key="1">
    <citation type="submission" date="2021-01" db="EMBL/GenBank/DDBJ databases">
        <title>Whole genome shotgun sequence of Asanoa iriomotensis NBRC 100142.</title>
        <authorList>
            <person name="Komaki H."/>
            <person name="Tamura T."/>
        </authorList>
    </citation>
    <scope>NUCLEOTIDE SEQUENCE [LARGE SCALE GENOMIC DNA]</scope>
    <source>
        <strain evidence="5 6">NBRC 100142</strain>
    </source>
</reference>
<sequence length="394" mass="43636">MCQKLTYWARSVHHMTPFRIDIPQADLDDLRDRLARTRWPRQLPGAGWSRGVPLDYLRDLADHWATGYDWRAHEARLNEFPQFITEIDGLAVHFLHVPSKAPDALPLLLTHGWPNSFVEFTDLIGELTADFHVVVPSVPGFGFSQAPTDTGFTLERVARMWAELMRRLGYDRYGTQGGDLGAYVAPAVARAAPAHVVGVHIDGGFGFPTEADVPGMNDAERAEWAQMQQWMSGGVDHHALLRAAPQTFAYSWTDSPAGLLAWLTHKFKEFAFMAETPDQVIDRDLMLTNASLWWFTGTAGPSSWPMYDLLTLAPDGGFAWPEGQKAVPSGQYGGGSALMRRLAERDNTIVHWPEGNPGNHFVAMEQPAAHAADIRSFFSAVGEPSADGSSSLRE</sequence>
<evidence type="ECO:0000256" key="2">
    <source>
        <dbReference type="ARBA" id="ARBA00022797"/>
    </source>
</evidence>
<comment type="caution">
    <text evidence="5">The sequence shown here is derived from an EMBL/GenBank/DDBJ whole genome shotgun (WGS) entry which is preliminary data.</text>
</comment>
<evidence type="ECO:0000259" key="4">
    <source>
        <dbReference type="Pfam" id="PF06441"/>
    </source>
</evidence>
<proteinExistence type="inferred from homology"/>
<evidence type="ECO:0000313" key="5">
    <source>
        <dbReference type="EMBL" id="GIF53941.1"/>
    </source>
</evidence>
<feature type="domain" description="Epoxide hydrolase N-terminal" evidence="4">
    <location>
        <begin position="15"/>
        <end position="120"/>
    </location>
</feature>
<dbReference type="Gene3D" id="3.40.50.1820">
    <property type="entry name" value="alpha/beta hydrolase"/>
    <property type="match status" value="1"/>
</dbReference>
<dbReference type="EMBL" id="BONC01000001">
    <property type="protein sequence ID" value="GIF53941.1"/>
    <property type="molecule type" value="Genomic_DNA"/>
</dbReference>
<dbReference type="GO" id="GO:0016787">
    <property type="term" value="F:hydrolase activity"/>
    <property type="evidence" value="ECO:0007669"/>
    <property type="project" value="UniProtKB-KW"/>
</dbReference>
<evidence type="ECO:0000256" key="3">
    <source>
        <dbReference type="ARBA" id="ARBA00022801"/>
    </source>
</evidence>
<dbReference type="InterPro" id="IPR016292">
    <property type="entry name" value="Epoxide_hydrolase"/>
</dbReference>
<dbReference type="PIRSF" id="PIRSF001112">
    <property type="entry name" value="Epoxide_hydrolase"/>
    <property type="match status" value="1"/>
</dbReference>
<evidence type="ECO:0000256" key="1">
    <source>
        <dbReference type="ARBA" id="ARBA00010088"/>
    </source>
</evidence>
<dbReference type="Proteomes" id="UP000624325">
    <property type="component" value="Unassembled WGS sequence"/>
</dbReference>
<dbReference type="Pfam" id="PF06441">
    <property type="entry name" value="EHN"/>
    <property type="match status" value="1"/>
</dbReference>
<comment type="similarity">
    <text evidence="1">Belongs to the peptidase S33 family.</text>
</comment>
<protein>
    <submittedName>
        <fullName evidence="5">Microsomal epoxide hydrolase</fullName>
    </submittedName>
</protein>
<gene>
    <name evidence="5" type="ORF">Air01nite_00360</name>
</gene>
<dbReference type="PANTHER" id="PTHR21661">
    <property type="entry name" value="EPOXIDE HYDROLASE 1-RELATED"/>
    <property type="match status" value="1"/>
</dbReference>
<name>A0ABQ4BTT5_9ACTN</name>
<dbReference type="PANTHER" id="PTHR21661:SF35">
    <property type="entry name" value="EPOXIDE HYDROLASE"/>
    <property type="match status" value="1"/>
</dbReference>
<dbReference type="InterPro" id="IPR029058">
    <property type="entry name" value="AB_hydrolase_fold"/>
</dbReference>
<keyword evidence="3 5" id="KW-0378">Hydrolase</keyword>
<dbReference type="InterPro" id="IPR010497">
    <property type="entry name" value="Epoxide_hydro_N"/>
</dbReference>
<organism evidence="5 6">
    <name type="scientific">Asanoa iriomotensis</name>
    <dbReference type="NCBI Taxonomy" id="234613"/>
    <lineage>
        <taxon>Bacteria</taxon>
        <taxon>Bacillati</taxon>
        <taxon>Actinomycetota</taxon>
        <taxon>Actinomycetes</taxon>
        <taxon>Micromonosporales</taxon>
        <taxon>Micromonosporaceae</taxon>
        <taxon>Asanoa</taxon>
    </lineage>
</organism>
<accession>A0ABQ4BTT5</accession>
<dbReference type="SUPFAM" id="SSF53474">
    <property type="entry name" value="alpha/beta-Hydrolases"/>
    <property type="match status" value="1"/>
</dbReference>
<keyword evidence="6" id="KW-1185">Reference proteome</keyword>
<keyword evidence="2" id="KW-0058">Aromatic hydrocarbons catabolism</keyword>